<dbReference type="InterPro" id="IPR032466">
    <property type="entry name" value="Metal_Hydrolase"/>
</dbReference>
<reference evidence="5 6" key="1">
    <citation type="submission" date="2016-11" db="EMBL/GenBank/DDBJ databases">
        <authorList>
            <person name="Jaros S."/>
            <person name="Januszkiewicz K."/>
            <person name="Wedrychowicz H."/>
        </authorList>
    </citation>
    <scope>NUCLEOTIDE SEQUENCE [LARGE SCALE GENOMIC DNA]</scope>
    <source>
        <strain evidence="5 6">DSM 4740</strain>
    </source>
</reference>
<dbReference type="GO" id="GO:0016788">
    <property type="term" value="F:hydrolase activity, acting on ester bonds"/>
    <property type="evidence" value="ECO:0007669"/>
    <property type="project" value="InterPro"/>
</dbReference>
<dbReference type="PANTHER" id="PTHR46124">
    <property type="entry name" value="D-AMINOACYL-TRNA DEACYLASE"/>
    <property type="match status" value="1"/>
</dbReference>
<dbReference type="Pfam" id="PF01026">
    <property type="entry name" value="TatD_DNase"/>
    <property type="match status" value="1"/>
</dbReference>
<dbReference type="Proteomes" id="UP000321726">
    <property type="component" value="Unassembled WGS sequence"/>
</dbReference>
<dbReference type="Gene3D" id="3.20.20.140">
    <property type="entry name" value="Metal-dependent hydrolases"/>
    <property type="match status" value="1"/>
</dbReference>
<evidence type="ECO:0000256" key="2">
    <source>
        <dbReference type="ARBA" id="ARBA00022801"/>
    </source>
</evidence>
<dbReference type="OrthoDB" id="9810005at2"/>
<name>A0A1M7B6Q8_9GAMM</name>
<dbReference type="GO" id="GO:0046872">
    <property type="term" value="F:metal ion binding"/>
    <property type="evidence" value="ECO:0007669"/>
    <property type="project" value="UniProtKB-KW"/>
</dbReference>
<dbReference type="PROSITE" id="PS01137">
    <property type="entry name" value="TATD_1"/>
    <property type="match status" value="1"/>
</dbReference>
<dbReference type="InterPro" id="IPR001130">
    <property type="entry name" value="TatD-like"/>
</dbReference>
<evidence type="ECO:0000313" key="5">
    <source>
        <dbReference type="EMBL" id="SHL50705.1"/>
    </source>
</evidence>
<dbReference type="Proteomes" id="UP000184123">
    <property type="component" value="Unassembled WGS sequence"/>
</dbReference>
<organism evidence="5 6">
    <name type="scientific">Halomonas cupida</name>
    <dbReference type="NCBI Taxonomy" id="44933"/>
    <lineage>
        <taxon>Bacteria</taxon>
        <taxon>Pseudomonadati</taxon>
        <taxon>Pseudomonadota</taxon>
        <taxon>Gammaproteobacteria</taxon>
        <taxon>Oceanospirillales</taxon>
        <taxon>Halomonadaceae</taxon>
        <taxon>Halomonas</taxon>
    </lineage>
</organism>
<dbReference type="CDD" id="cd01310">
    <property type="entry name" value="TatD_DNAse"/>
    <property type="match status" value="1"/>
</dbReference>
<keyword evidence="7" id="KW-1185">Reference proteome</keyword>
<proteinExistence type="inferred from homology"/>
<comment type="similarity">
    <text evidence="1">Belongs to the metallo-dependent hydrolases superfamily. TatD-type hydrolase family.</text>
</comment>
<evidence type="ECO:0000313" key="7">
    <source>
        <dbReference type="Proteomes" id="UP000321726"/>
    </source>
</evidence>
<evidence type="ECO:0000256" key="1">
    <source>
        <dbReference type="ARBA" id="ARBA00009275"/>
    </source>
</evidence>
<evidence type="ECO:0000313" key="6">
    <source>
        <dbReference type="Proteomes" id="UP000184123"/>
    </source>
</evidence>
<keyword evidence="2 4" id="KW-0378">Hydrolase</keyword>
<dbReference type="InterPro" id="IPR018228">
    <property type="entry name" value="DNase_TatD-rel_CS"/>
</dbReference>
<evidence type="ECO:0000256" key="3">
    <source>
        <dbReference type="PIRSR" id="PIRSR005902-1"/>
    </source>
</evidence>
<dbReference type="RefSeq" id="WP_073433649.1">
    <property type="nucleotide sequence ID" value="NZ_BJXU01000003.1"/>
</dbReference>
<feature type="binding site" evidence="3">
    <location>
        <position position="12"/>
    </location>
    <ligand>
        <name>a divalent metal cation</name>
        <dbReference type="ChEBI" id="CHEBI:60240"/>
        <label>1</label>
    </ligand>
</feature>
<protein>
    <submittedName>
        <fullName evidence="4">Metal-dependent hydrolase</fullName>
    </submittedName>
    <submittedName>
        <fullName evidence="5">TatD DNase family protein</fullName>
    </submittedName>
</protein>
<feature type="binding site" evidence="3">
    <location>
        <position position="184"/>
    </location>
    <ligand>
        <name>a divalent metal cation</name>
        <dbReference type="ChEBI" id="CHEBI:60240"/>
        <label>2</label>
    </ligand>
</feature>
<gene>
    <name evidence="4" type="ORF">HCU01_00700</name>
    <name evidence="5" type="ORF">SAMN05660971_00781</name>
</gene>
<feature type="binding site" evidence="3">
    <location>
        <position position="125"/>
    </location>
    <ligand>
        <name>a divalent metal cation</name>
        <dbReference type="ChEBI" id="CHEBI:60240"/>
        <label>1</label>
    </ligand>
</feature>
<feature type="binding site" evidence="3">
    <location>
        <position position="160"/>
    </location>
    <ligand>
        <name>a divalent metal cation</name>
        <dbReference type="ChEBI" id="CHEBI:60240"/>
        <label>2</label>
    </ligand>
</feature>
<dbReference type="STRING" id="44933.SAMN05660971_00781"/>
<dbReference type="EMBL" id="FRCA01000001">
    <property type="protein sequence ID" value="SHL50705.1"/>
    <property type="molecule type" value="Genomic_DNA"/>
</dbReference>
<evidence type="ECO:0000313" key="4">
    <source>
        <dbReference type="EMBL" id="GEN22121.1"/>
    </source>
</evidence>
<accession>A0A1M7B6Q8</accession>
<dbReference type="SUPFAM" id="SSF51556">
    <property type="entry name" value="Metallo-dependent hydrolases"/>
    <property type="match status" value="1"/>
</dbReference>
<dbReference type="PIRSF" id="PIRSF005902">
    <property type="entry name" value="DNase_TatD"/>
    <property type="match status" value="1"/>
</dbReference>
<dbReference type="EMBL" id="BJXU01000003">
    <property type="protein sequence ID" value="GEN22121.1"/>
    <property type="molecule type" value="Genomic_DNA"/>
</dbReference>
<keyword evidence="3" id="KW-0479">Metal-binding</keyword>
<reference evidence="4 7" key="2">
    <citation type="submission" date="2019-07" db="EMBL/GenBank/DDBJ databases">
        <title>Whole genome shotgun sequence of Halomonas cupida NBRC 102219.</title>
        <authorList>
            <person name="Hosoyama A."/>
            <person name="Uohara A."/>
            <person name="Ohji S."/>
            <person name="Ichikawa N."/>
        </authorList>
    </citation>
    <scope>NUCLEOTIDE SEQUENCE [LARGE SCALE GENOMIC DNA]</scope>
    <source>
        <strain evidence="4 7">NBRC 102219</strain>
    </source>
</reference>
<feature type="binding site" evidence="3">
    <location>
        <position position="234"/>
    </location>
    <ligand>
        <name>a divalent metal cation</name>
        <dbReference type="ChEBI" id="CHEBI:60240"/>
        <label>1</label>
    </ligand>
</feature>
<dbReference type="PANTHER" id="PTHR46124:SF3">
    <property type="entry name" value="HYDROLASE"/>
    <property type="match status" value="1"/>
</dbReference>
<sequence>MSTARMIDAHCHLDFAVFDDDRDEVLARARTAGVEQFVVAGTTRSRWHGLLALASRGDCYPCLGLHPLFLGDHVLDDHVLDDHVLGEHDVQYNRLEGQGGERGSDDLAELARTLKDHSEVVALGECGIDARFSDSLPRQWTLFDAQLRLAQEHDLPVVVHCVRANDDVARRLRQLGPAKGGLIHAFSGSAQQALRFDELGYVLGLGGAVTYPRAARLRRAVTSLPDHAYVLESDSPDMPLAGYQGQRNEPARVAEVCRVVAELRGQSCDEVAENSSANARRLFGLP</sequence>
<feature type="binding site" evidence="3">
    <location>
        <position position="10"/>
    </location>
    <ligand>
        <name>a divalent metal cation</name>
        <dbReference type="ChEBI" id="CHEBI:60240"/>
        <label>1</label>
    </ligand>
</feature>
<dbReference type="GO" id="GO:0005829">
    <property type="term" value="C:cytosol"/>
    <property type="evidence" value="ECO:0007669"/>
    <property type="project" value="TreeGrafter"/>
</dbReference>
<dbReference type="AlphaFoldDB" id="A0A1M7B6Q8"/>